<feature type="domain" description="SusD-like N-terminal" evidence="6">
    <location>
        <begin position="64"/>
        <end position="228"/>
    </location>
</feature>
<dbReference type="RefSeq" id="WP_219407684.1">
    <property type="nucleotide sequence ID" value="NZ_CAJZHJ010000013.1"/>
</dbReference>
<evidence type="ECO:0000256" key="4">
    <source>
        <dbReference type="ARBA" id="ARBA00023237"/>
    </source>
</evidence>
<keyword evidence="3" id="KW-0472">Membrane</keyword>
<dbReference type="PROSITE" id="PS51257">
    <property type="entry name" value="PROKAR_LIPOPROTEIN"/>
    <property type="match status" value="1"/>
</dbReference>
<evidence type="ECO:0000259" key="6">
    <source>
        <dbReference type="Pfam" id="PF14322"/>
    </source>
</evidence>
<dbReference type="InterPro" id="IPR012944">
    <property type="entry name" value="SusD_RagB_dom"/>
</dbReference>
<feature type="domain" description="RagB/SusD" evidence="5">
    <location>
        <begin position="299"/>
        <end position="429"/>
    </location>
</feature>
<proteinExistence type="predicted"/>
<keyword evidence="2" id="KW-0732">Signal</keyword>
<gene>
    <name evidence="7" type="ORF">KZO38_07620</name>
</gene>
<keyword evidence="4" id="KW-0998">Cell outer membrane</keyword>
<dbReference type="Proteomes" id="UP000788426">
    <property type="component" value="Unassembled WGS sequence"/>
</dbReference>
<evidence type="ECO:0000313" key="7">
    <source>
        <dbReference type="EMBL" id="MBW4769628.1"/>
    </source>
</evidence>
<reference evidence="7 8" key="1">
    <citation type="submission" date="2021-07" db="EMBL/GenBank/DDBJ databases">
        <title>Genomic diversity and antimicrobial resistance of Prevotella spp. isolated from chronic lung disease airways.</title>
        <authorList>
            <person name="Webb K.A."/>
            <person name="Olagoke O.S."/>
            <person name="Baird T."/>
            <person name="Neill J."/>
            <person name="Pham A."/>
            <person name="Wells T.J."/>
            <person name="Ramsay K.A."/>
            <person name="Bell S.C."/>
            <person name="Sarovich D.S."/>
            <person name="Price E.P."/>
        </authorList>
    </citation>
    <scope>NUCLEOTIDE SEQUENCE [LARGE SCALE GENOMIC DNA]</scope>
    <source>
        <strain evidence="7 8">SCHI0011.S.12</strain>
    </source>
</reference>
<comment type="subcellular location">
    <subcellularLocation>
        <location evidence="1">Cell outer membrane</location>
    </subcellularLocation>
</comment>
<evidence type="ECO:0000256" key="3">
    <source>
        <dbReference type="ARBA" id="ARBA00023136"/>
    </source>
</evidence>
<sequence>MKSRYINWLFAALLLLGFSSCDKFLDIRPTGKVIAETGEEYRALLTYEYKNFPEDRGLASFRSDEMNLTSSSTSTEDYSSFFDIWAWNDNSAQGTTASFGWRRYYHAIYVANTIIANDGKMTNFSTADNNQLVGEAYMMRAYCHFLLANLYAEPYTKVKPDTTRGVPLSLEADVNAVLTNSSLAQVYAQVESDIDKAYSLMNKDSWSQGFNYRFNKISAQALKARVELYKGNWSGALQAAQSVITAHPALQDLTVSSPTLPNSYKSDESIVSLEQVMTATYARAGQVADDLLSLYKVGDYRYDYYYNQLTASVTTVSKGGGGDYRSTFRSAEFYLIAAEASAQLGDLTTAKTYLKQLMAKRYMASLYPQYASDVDALSQEDLISYIADERLREFAFEGHRWFDLRRTTRPAMQRTYNGNTYQLNANDSRYTLRFPTEAIEANPDLARWNPNK</sequence>
<protein>
    <submittedName>
        <fullName evidence="7">RagB/SusD family nutrient uptake outer membrane protein</fullName>
    </submittedName>
</protein>
<organism evidence="7 8">
    <name type="scientific">Hoylesella nanceiensis</name>
    <dbReference type="NCBI Taxonomy" id="425941"/>
    <lineage>
        <taxon>Bacteria</taxon>
        <taxon>Pseudomonadati</taxon>
        <taxon>Bacteroidota</taxon>
        <taxon>Bacteroidia</taxon>
        <taxon>Bacteroidales</taxon>
        <taxon>Prevotellaceae</taxon>
        <taxon>Hoylesella</taxon>
    </lineage>
</organism>
<dbReference type="Pfam" id="PF14322">
    <property type="entry name" value="SusD-like_3"/>
    <property type="match status" value="1"/>
</dbReference>
<evidence type="ECO:0000313" key="8">
    <source>
        <dbReference type="Proteomes" id="UP000788426"/>
    </source>
</evidence>
<accession>A0ABS6YDI3</accession>
<dbReference type="CDD" id="cd08977">
    <property type="entry name" value="SusD"/>
    <property type="match status" value="1"/>
</dbReference>
<dbReference type="EMBL" id="JAHXCT010000005">
    <property type="protein sequence ID" value="MBW4769628.1"/>
    <property type="molecule type" value="Genomic_DNA"/>
</dbReference>
<name>A0ABS6YDI3_9BACT</name>
<dbReference type="InterPro" id="IPR033985">
    <property type="entry name" value="SusD-like_N"/>
</dbReference>
<keyword evidence="8" id="KW-1185">Reference proteome</keyword>
<evidence type="ECO:0000256" key="2">
    <source>
        <dbReference type="ARBA" id="ARBA00022729"/>
    </source>
</evidence>
<evidence type="ECO:0000259" key="5">
    <source>
        <dbReference type="Pfam" id="PF07980"/>
    </source>
</evidence>
<comment type="caution">
    <text evidence="7">The sequence shown here is derived from an EMBL/GenBank/DDBJ whole genome shotgun (WGS) entry which is preliminary data.</text>
</comment>
<dbReference type="Pfam" id="PF07980">
    <property type="entry name" value="SusD_RagB"/>
    <property type="match status" value="1"/>
</dbReference>
<evidence type="ECO:0000256" key="1">
    <source>
        <dbReference type="ARBA" id="ARBA00004442"/>
    </source>
</evidence>